<organism evidence="8">
    <name type="scientific">Nitzschia sp. IriIs04</name>
    <dbReference type="NCBI Taxonomy" id="1444690"/>
    <lineage>
        <taxon>Eukaryota</taxon>
        <taxon>Sar</taxon>
        <taxon>Stramenopiles</taxon>
        <taxon>Ochrophyta</taxon>
        <taxon>Bacillariophyta</taxon>
        <taxon>Bacillariophyceae</taxon>
        <taxon>Bacillariophycidae</taxon>
        <taxon>Bacillariales</taxon>
        <taxon>Bacillariaceae</taxon>
        <taxon>Nitzschia</taxon>
    </lineage>
</organism>
<sequence>MDFGGAGVGGLGNAGAEVDVLSWYMGIPVISRLYLTGALLTTAACAVEFTTPYSLYFSWDLVFKGQVWRLITSYLFFGAFSIDFMFHMYFLIRYSRFLEEGEFRGQTAKYLWMLMFGICCISGIAVYTNIPFLGNALTFMMLYVWGRRNESVKMSFFGFLQFNAPYLPWVMLGFSVLMGNPISTDLIGIVVGHVYYFLDFVYPVVADIRGWKMRKIMEPPTVLQWMCGDMPANQWQQ</sequence>
<evidence type="ECO:0000256" key="4">
    <source>
        <dbReference type="ARBA" id="ARBA00022824"/>
    </source>
</evidence>
<proteinExistence type="evidence at transcript level"/>
<keyword evidence="3 7" id="KW-0812">Transmembrane</keyword>
<dbReference type="GO" id="GO:0051603">
    <property type="term" value="P:proteolysis involved in protein catabolic process"/>
    <property type="evidence" value="ECO:0007669"/>
    <property type="project" value="UniProtKB-ARBA"/>
</dbReference>
<comment type="similarity">
    <text evidence="2 7">Belongs to the derlin family.</text>
</comment>
<dbReference type="PANTHER" id="PTHR11009">
    <property type="entry name" value="DER1-LIKE PROTEIN, DERLIN"/>
    <property type="match status" value="1"/>
</dbReference>
<dbReference type="InterPro" id="IPR007599">
    <property type="entry name" value="DER1"/>
</dbReference>
<dbReference type="GO" id="GO:0005789">
    <property type="term" value="C:endoplasmic reticulum membrane"/>
    <property type="evidence" value="ECO:0007669"/>
    <property type="project" value="UniProtKB-SubCell"/>
</dbReference>
<feature type="transmembrane region" description="Helical" evidence="7">
    <location>
        <begin position="112"/>
        <end position="145"/>
    </location>
</feature>
<accession>A0A0P0YV63</accession>
<evidence type="ECO:0000313" key="8">
    <source>
        <dbReference type="EMBL" id="BAT25219.1"/>
    </source>
</evidence>
<feature type="transmembrane region" description="Helical" evidence="7">
    <location>
        <begin position="157"/>
        <end position="180"/>
    </location>
</feature>
<evidence type="ECO:0000256" key="2">
    <source>
        <dbReference type="ARBA" id="ARBA00008917"/>
    </source>
</evidence>
<dbReference type="AlphaFoldDB" id="A0A0P0YV63"/>
<dbReference type="Pfam" id="PF04511">
    <property type="entry name" value="DER1"/>
    <property type="match status" value="1"/>
</dbReference>
<reference evidence="8" key="1">
    <citation type="submission" date="2015-04" db="EMBL/GenBank/DDBJ databases">
        <title>Plastid of Nitzschia.</title>
        <authorList>
            <person name="Kamikawa R."/>
        </authorList>
    </citation>
    <scope>NUCLEOTIDE SEQUENCE</scope>
</reference>
<feature type="transmembrane region" description="Helical" evidence="7">
    <location>
        <begin position="33"/>
        <end position="55"/>
    </location>
</feature>
<keyword evidence="6 7" id="KW-0472">Membrane</keyword>
<evidence type="ECO:0000256" key="3">
    <source>
        <dbReference type="ARBA" id="ARBA00022692"/>
    </source>
</evidence>
<keyword evidence="4 7" id="KW-0256">Endoplasmic reticulum</keyword>
<dbReference type="EMBL" id="LC052637">
    <property type="protein sequence ID" value="BAT25219.1"/>
    <property type="molecule type" value="mRNA"/>
</dbReference>
<protein>
    <recommendedName>
        <fullName evidence="7">Derlin</fullName>
    </recommendedName>
</protein>
<keyword evidence="5 7" id="KW-1133">Transmembrane helix</keyword>
<dbReference type="FunFam" id="1.20.1540.10:FF:000016">
    <property type="entry name" value="Derlin"/>
    <property type="match status" value="1"/>
</dbReference>
<feature type="transmembrane region" description="Helical" evidence="7">
    <location>
        <begin position="67"/>
        <end position="92"/>
    </location>
</feature>
<feature type="transmembrane region" description="Helical" evidence="7">
    <location>
        <begin position="186"/>
        <end position="205"/>
    </location>
</feature>
<name>A0A0P0YV63_9STRA</name>
<evidence type="ECO:0000256" key="7">
    <source>
        <dbReference type="RuleBase" id="RU363059"/>
    </source>
</evidence>
<dbReference type="InterPro" id="IPR035952">
    <property type="entry name" value="Rhomboid-like_sf"/>
</dbReference>
<comment type="subcellular location">
    <subcellularLocation>
        <location evidence="1 7">Endoplasmic reticulum membrane</location>
        <topology evidence="1 7">Multi-pass membrane protein</topology>
    </subcellularLocation>
</comment>
<evidence type="ECO:0000256" key="1">
    <source>
        <dbReference type="ARBA" id="ARBA00004477"/>
    </source>
</evidence>
<comment type="function">
    <text evidence="7">May be involved in the degradation of misfolded endoplasmic reticulum (ER) luminal proteins.</text>
</comment>
<gene>
    <name evidence="8" type="primary">hDer1-1</name>
</gene>
<dbReference type="GO" id="GO:0033554">
    <property type="term" value="P:cellular response to stress"/>
    <property type="evidence" value="ECO:0007669"/>
    <property type="project" value="UniProtKB-ARBA"/>
</dbReference>
<evidence type="ECO:0000256" key="6">
    <source>
        <dbReference type="ARBA" id="ARBA00023136"/>
    </source>
</evidence>
<evidence type="ECO:0000256" key="5">
    <source>
        <dbReference type="ARBA" id="ARBA00022989"/>
    </source>
</evidence>
<dbReference type="SUPFAM" id="SSF144091">
    <property type="entry name" value="Rhomboid-like"/>
    <property type="match status" value="1"/>
</dbReference>